<organism evidence="5 6">
    <name type="scientific">Seminavis robusta</name>
    <dbReference type="NCBI Taxonomy" id="568900"/>
    <lineage>
        <taxon>Eukaryota</taxon>
        <taxon>Sar</taxon>
        <taxon>Stramenopiles</taxon>
        <taxon>Ochrophyta</taxon>
        <taxon>Bacillariophyta</taxon>
        <taxon>Bacillariophyceae</taxon>
        <taxon>Bacillariophycidae</taxon>
        <taxon>Naviculales</taxon>
        <taxon>Naviculaceae</taxon>
        <taxon>Seminavis</taxon>
    </lineage>
</organism>
<dbReference type="InterPro" id="IPR023395">
    <property type="entry name" value="MCP_dom_sf"/>
</dbReference>
<sequence>MTQLAAAIPNPSSPKTQKKSLKEVMNESTIYRRHQARLLKNMEKKDDPRPKAVRVLGGLPGFRTFSPEYEAPGQEVSSQSSWSIDSPGTSAPTAAFTFQEDATVFQSQAAFDENPMFDNPTALPRRGAPPHYSVLTAGALGALAEACYGSTMTKKSVGNVSPFRKAMASSSLATDRATVPLLQEHANVSFFRLHAAFSNAPSVNAQSTARAATKSQLVAGASTASLLFGTKALADEFLARRGDTEEAVKFSPVSSAVAGAAVAAISLIEPTEAKLLRNPMSTPTQGVANRLMQQNLLPRHILGATIYFSSYEMMKSILASNASNVIDAKNGSSNSNSPSIITVALSGAIAGALYQGTLLYNTSTLALPMQQQQARLAPYMIRAAPAHALLFIGYEWIQQGHKKQH</sequence>
<evidence type="ECO:0000256" key="1">
    <source>
        <dbReference type="ARBA" id="ARBA00004370"/>
    </source>
</evidence>
<evidence type="ECO:0000256" key="4">
    <source>
        <dbReference type="SAM" id="MobiDB-lite"/>
    </source>
</evidence>
<feature type="compositionally biased region" description="Polar residues" evidence="4">
    <location>
        <begin position="75"/>
        <end position="90"/>
    </location>
</feature>
<evidence type="ECO:0000256" key="3">
    <source>
        <dbReference type="ARBA" id="ARBA00023136"/>
    </source>
</evidence>
<evidence type="ECO:0000313" key="6">
    <source>
        <dbReference type="Proteomes" id="UP001153069"/>
    </source>
</evidence>
<dbReference type="Proteomes" id="UP001153069">
    <property type="component" value="Unassembled WGS sequence"/>
</dbReference>
<name>A0A9N8F2H9_9STRA</name>
<gene>
    <name evidence="5" type="ORF">SEMRO_2426_G327320.1</name>
</gene>
<feature type="region of interest" description="Disordered" evidence="4">
    <location>
        <begin position="1"/>
        <end position="20"/>
    </location>
</feature>
<accession>A0A9N8F2H9</accession>
<dbReference type="OrthoDB" id="10673309at2759"/>
<dbReference type="EMBL" id="CAICTM010002424">
    <property type="protein sequence ID" value="CAB9529205.1"/>
    <property type="molecule type" value="Genomic_DNA"/>
</dbReference>
<feature type="region of interest" description="Disordered" evidence="4">
    <location>
        <begin position="69"/>
        <end position="90"/>
    </location>
</feature>
<dbReference type="AlphaFoldDB" id="A0A9N8F2H9"/>
<dbReference type="SUPFAM" id="SSF103506">
    <property type="entry name" value="Mitochondrial carrier"/>
    <property type="match status" value="1"/>
</dbReference>
<reference evidence="5" key="1">
    <citation type="submission" date="2020-06" db="EMBL/GenBank/DDBJ databases">
        <authorList>
            <consortium name="Plant Systems Biology data submission"/>
        </authorList>
    </citation>
    <scope>NUCLEOTIDE SEQUENCE</scope>
    <source>
        <strain evidence="5">D6</strain>
    </source>
</reference>
<keyword evidence="3" id="KW-0472">Membrane</keyword>
<comment type="subcellular location">
    <subcellularLocation>
        <location evidence="1">Membrane</location>
    </subcellularLocation>
</comment>
<evidence type="ECO:0000313" key="5">
    <source>
        <dbReference type="EMBL" id="CAB9529205.1"/>
    </source>
</evidence>
<comment type="caution">
    <text evidence="5">The sequence shown here is derived from an EMBL/GenBank/DDBJ whole genome shotgun (WGS) entry which is preliminary data.</text>
</comment>
<keyword evidence="2" id="KW-0812">Transmembrane</keyword>
<protein>
    <submittedName>
        <fullName evidence="5">Uncharacterized protein</fullName>
    </submittedName>
</protein>
<evidence type="ECO:0000256" key="2">
    <source>
        <dbReference type="ARBA" id="ARBA00022692"/>
    </source>
</evidence>
<keyword evidence="6" id="KW-1185">Reference proteome</keyword>
<proteinExistence type="predicted"/>
<dbReference type="Gene3D" id="1.50.40.10">
    <property type="entry name" value="Mitochondrial carrier domain"/>
    <property type="match status" value="1"/>
</dbReference>
<dbReference type="GO" id="GO:0016020">
    <property type="term" value="C:membrane"/>
    <property type="evidence" value="ECO:0007669"/>
    <property type="project" value="UniProtKB-SubCell"/>
</dbReference>